<dbReference type="InterPro" id="IPR006086">
    <property type="entry name" value="XPG-I_dom"/>
</dbReference>
<dbReference type="InterPro" id="IPR036279">
    <property type="entry name" value="5-3_exonuclease_C_sf"/>
</dbReference>
<feature type="domain" description="XPG-I" evidence="16">
    <location>
        <begin position="130"/>
        <end position="206"/>
    </location>
</feature>
<evidence type="ECO:0000313" key="19">
    <source>
        <dbReference type="Proteomes" id="UP000327013"/>
    </source>
</evidence>
<comment type="subcellular location">
    <subcellularLocation>
        <location evidence="1 14">Nucleus</location>
    </subcellularLocation>
</comment>
<keyword evidence="11 14" id="KW-0234">DNA repair</keyword>
<dbReference type="PRINTS" id="PR00853">
    <property type="entry name" value="XPGRADSUPER"/>
</dbReference>
<evidence type="ECO:0000256" key="9">
    <source>
        <dbReference type="ARBA" id="ARBA00022842"/>
    </source>
</evidence>
<accession>A0A5N6RQX2</accession>
<evidence type="ECO:0000256" key="3">
    <source>
        <dbReference type="ARBA" id="ARBA00020324"/>
    </source>
</evidence>
<protein>
    <recommendedName>
        <fullName evidence="3 14">Exonuclease 1</fullName>
        <ecNumber evidence="14">3.1.-.-</ecNumber>
    </recommendedName>
</protein>
<feature type="region of interest" description="Disordered" evidence="15">
    <location>
        <begin position="517"/>
        <end position="565"/>
    </location>
</feature>
<dbReference type="SUPFAM" id="SSF88723">
    <property type="entry name" value="PIN domain-like"/>
    <property type="match status" value="1"/>
</dbReference>
<evidence type="ECO:0000256" key="5">
    <source>
        <dbReference type="ARBA" id="ARBA00022723"/>
    </source>
</evidence>
<dbReference type="InterPro" id="IPR029060">
    <property type="entry name" value="PIN-like_dom_sf"/>
</dbReference>
<dbReference type="PANTHER" id="PTHR11081">
    <property type="entry name" value="FLAP ENDONUCLEASE FAMILY MEMBER"/>
    <property type="match status" value="1"/>
</dbReference>
<reference evidence="18 19" key="1">
    <citation type="submission" date="2019-06" db="EMBL/GenBank/DDBJ databases">
        <title>A chromosomal-level reference genome of Carpinus fangiana (Coryloideae, Betulaceae).</title>
        <authorList>
            <person name="Yang X."/>
            <person name="Wang Z."/>
            <person name="Zhang L."/>
            <person name="Hao G."/>
            <person name="Liu J."/>
            <person name="Yang Y."/>
        </authorList>
    </citation>
    <scope>NUCLEOTIDE SEQUENCE [LARGE SCALE GENOMIC DNA]</scope>
    <source>
        <strain evidence="18">Cfa_2016G</strain>
        <tissue evidence="18">Leaf</tissue>
    </source>
</reference>
<dbReference type="InterPro" id="IPR006085">
    <property type="entry name" value="XPG_DNA_repair_N"/>
</dbReference>
<evidence type="ECO:0000313" key="18">
    <source>
        <dbReference type="EMBL" id="KAE8124846.1"/>
    </source>
</evidence>
<evidence type="ECO:0000259" key="16">
    <source>
        <dbReference type="SMART" id="SM00484"/>
    </source>
</evidence>
<keyword evidence="10 14" id="KW-0267">Excision nuclease</keyword>
<dbReference type="CDD" id="cd09857">
    <property type="entry name" value="PIN_EXO1"/>
    <property type="match status" value="1"/>
</dbReference>
<dbReference type="Pfam" id="PF00867">
    <property type="entry name" value="XPG_I"/>
    <property type="match status" value="1"/>
</dbReference>
<feature type="compositionally biased region" description="Basic and acidic residues" evidence="15">
    <location>
        <begin position="529"/>
        <end position="543"/>
    </location>
</feature>
<evidence type="ECO:0000256" key="11">
    <source>
        <dbReference type="ARBA" id="ARBA00023204"/>
    </source>
</evidence>
<evidence type="ECO:0000256" key="7">
    <source>
        <dbReference type="ARBA" id="ARBA00022769"/>
    </source>
</evidence>
<keyword evidence="7 14" id="KW-0228">DNA excision</keyword>
<evidence type="ECO:0000256" key="15">
    <source>
        <dbReference type="SAM" id="MobiDB-lite"/>
    </source>
</evidence>
<dbReference type="GO" id="GO:0006281">
    <property type="term" value="P:DNA repair"/>
    <property type="evidence" value="ECO:0007669"/>
    <property type="project" value="UniProtKB-UniRule"/>
</dbReference>
<keyword evidence="8 14" id="KW-0378">Hydrolase</keyword>
<keyword evidence="6 14" id="KW-0227">DNA damage</keyword>
<comment type="function">
    <text evidence="13">Putative 5'-&gt;3' double-stranded DNA exonuclease which may also contain a cryptic 3'-&gt;5' double-stranded DNA exonuclease activity. May be involved in DNA mismatch repair (MMR).</text>
</comment>
<comment type="function">
    <text evidence="14">5'-&gt;3' double-stranded DNA exonuclease which may also possess a cryptic 3'-&gt;5' double-stranded DNA exonuclease activity. Functions in DNA mismatch repair.</text>
</comment>
<dbReference type="Gene3D" id="1.10.150.20">
    <property type="entry name" value="5' to 3' exonuclease, C-terminal subdomain"/>
    <property type="match status" value="1"/>
</dbReference>
<dbReference type="PANTHER" id="PTHR11081:SF8">
    <property type="entry name" value="EXONUCLEASE 1"/>
    <property type="match status" value="1"/>
</dbReference>
<evidence type="ECO:0000256" key="14">
    <source>
        <dbReference type="RuleBase" id="RU910737"/>
    </source>
</evidence>
<keyword evidence="12 14" id="KW-0539">Nucleus</keyword>
<dbReference type="GO" id="GO:0005634">
    <property type="term" value="C:nucleus"/>
    <property type="evidence" value="ECO:0007669"/>
    <property type="project" value="UniProtKB-SubCell"/>
</dbReference>
<dbReference type="GO" id="GO:0017108">
    <property type="term" value="F:5'-flap endonuclease activity"/>
    <property type="evidence" value="ECO:0007669"/>
    <property type="project" value="TreeGrafter"/>
</dbReference>
<comment type="similarity">
    <text evidence="2 14">Belongs to the XPG/RAD2 endonuclease family. EXO1 subfamily.</text>
</comment>
<evidence type="ECO:0000256" key="6">
    <source>
        <dbReference type="ARBA" id="ARBA00022763"/>
    </source>
</evidence>
<evidence type="ECO:0000256" key="10">
    <source>
        <dbReference type="ARBA" id="ARBA00022881"/>
    </source>
</evidence>
<dbReference type="AlphaFoldDB" id="A0A5N6RQX2"/>
<dbReference type="Pfam" id="PF00752">
    <property type="entry name" value="XPG_N"/>
    <property type="match status" value="1"/>
</dbReference>
<dbReference type="SMART" id="SM00485">
    <property type="entry name" value="XPGN"/>
    <property type="match status" value="1"/>
</dbReference>
<evidence type="ECO:0000259" key="17">
    <source>
        <dbReference type="SMART" id="SM00485"/>
    </source>
</evidence>
<dbReference type="InterPro" id="IPR044752">
    <property type="entry name" value="PIN-like_EXO1"/>
</dbReference>
<dbReference type="OrthoDB" id="26491at2759"/>
<dbReference type="SMART" id="SM00484">
    <property type="entry name" value="XPGI"/>
    <property type="match status" value="1"/>
</dbReference>
<dbReference type="GO" id="GO:0046872">
    <property type="term" value="F:metal ion binding"/>
    <property type="evidence" value="ECO:0007669"/>
    <property type="project" value="UniProtKB-UniRule"/>
</dbReference>
<dbReference type="GO" id="GO:0003677">
    <property type="term" value="F:DNA binding"/>
    <property type="evidence" value="ECO:0007669"/>
    <property type="project" value="UniProtKB-UniRule"/>
</dbReference>
<dbReference type="PROSITE" id="PS00842">
    <property type="entry name" value="XPG_2"/>
    <property type="match status" value="1"/>
</dbReference>
<dbReference type="SMART" id="SM00279">
    <property type="entry name" value="HhH2"/>
    <property type="match status" value="1"/>
</dbReference>
<evidence type="ECO:0000256" key="1">
    <source>
        <dbReference type="ARBA" id="ARBA00004123"/>
    </source>
</evidence>
<evidence type="ECO:0000256" key="4">
    <source>
        <dbReference type="ARBA" id="ARBA00022722"/>
    </source>
</evidence>
<evidence type="ECO:0000256" key="13">
    <source>
        <dbReference type="ARBA" id="ARBA00060210"/>
    </source>
</evidence>
<keyword evidence="9 14" id="KW-0460">Magnesium</keyword>
<dbReference type="InterPro" id="IPR006084">
    <property type="entry name" value="XPG/Rad2"/>
</dbReference>
<gene>
    <name evidence="18" type="ORF">FH972_019693</name>
</gene>
<evidence type="ECO:0000256" key="8">
    <source>
        <dbReference type="ARBA" id="ARBA00022801"/>
    </source>
</evidence>
<dbReference type="InterPro" id="IPR019974">
    <property type="entry name" value="XPG_CS"/>
</dbReference>
<dbReference type="FunFam" id="1.10.150.20:FF:000011">
    <property type="entry name" value="exonuclease 1"/>
    <property type="match status" value="1"/>
</dbReference>
<dbReference type="Proteomes" id="UP000327013">
    <property type="component" value="Chromosome 8"/>
</dbReference>
<dbReference type="InterPro" id="IPR008918">
    <property type="entry name" value="HhH2"/>
</dbReference>
<organism evidence="18 19">
    <name type="scientific">Carpinus fangiana</name>
    <dbReference type="NCBI Taxonomy" id="176857"/>
    <lineage>
        <taxon>Eukaryota</taxon>
        <taxon>Viridiplantae</taxon>
        <taxon>Streptophyta</taxon>
        <taxon>Embryophyta</taxon>
        <taxon>Tracheophyta</taxon>
        <taxon>Spermatophyta</taxon>
        <taxon>Magnoliopsida</taxon>
        <taxon>eudicotyledons</taxon>
        <taxon>Gunneridae</taxon>
        <taxon>Pentapetalae</taxon>
        <taxon>rosids</taxon>
        <taxon>fabids</taxon>
        <taxon>Fagales</taxon>
        <taxon>Betulaceae</taxon>
        <taxon>Carpinus</taxon>
    </lineage>
</organism>
<dbReference type="EMBL" id="CM017328">
    <property type="protein sequence ID" value="KAE8124846.1"/>
    <property type="molecule type" value="Genomic_DNA"/>
</dbReference>
<keyword evidence="14" id="KW-0269">Exonuclease</keyword>
<dbReference type="Gene3D" id="3.40.50.1010">
    <property type="entry name" value="5'-nuclease"/>
    <property type="match status" value="1"/>
</dbReference>
<name>A0A5N6RQX2_9ROSI</name>
<comment type="cofactor">
    <cofactor evidence="14">
        <name>Mg(2+)</name>
        <dbReference type="ChEBI" id="CHEBI:18420"/>
    </cofactor>
    <text evidence="14">Binds 2 magnesium ions per subunit. They probably participate in the reaction catalyzed by the enzyme. May bind an additional third magnesium ion after substrate binding.</text>
</comment>
<dbReference type="SUPFAM" id="SSF47807">
    <property type="entry name" value="5' to 3' exonuclease, C-terminal subdomain"/>
    <property type="match status" value="1"/>
</dbReference>
<evidence type="ECO:0000256" key="2">
    <source>
        <dbReference type="ARBA" id="ARBA00010563"/>
    </source>
</evidence>
<keyword evidence="4 14" id="KW-0540">Nuclease</keyword>
<keyword evidence="5 14" id="KW-0479">Metal-binding</keyword>
<sequence length="565" mass="63329">MGIKNLLRFVKPYIEPIHIKRYAGKRVGIDAYSWLHKGAYSCSMELCLNSDSDKKMRYLEFFMHRINLLRHHNITPVVVFDGGSIPSKASTEQERHRHLKEGNVTAASEIFRRAVSITPSMAHQVMQVLRLENIEYVVAPYEADAQLAYLCGLEAEKGGIAAVITEDSDLIAYGCQAIIFKMDRYGNGEQMVLDKVFDSVARSPSFRNFNMDLFTGMCVLAGSDFLPSVPGIGIVKAYALVSKYRNLDRVLSVLKFEKGNQMPEDYCKSFTEAVAVFQHAQIYDINTKKLKHMKPLPEKLLQSLSGELEFLGPDMPPSIATAIAEGNLDPISMEAFNHFPSSRCYPDPVVIQTSDQLPSPKAAAVSTQESCFTVFSSHRNREIDIAEKQISISNESKFLKDAAALEKLFLPSEIHGTVEYTMVENSNTLKVPDNNPFKKRKCDEIQLVQVESIAEQVLVATDENFDILCLTPDNTPLEVLDESARKRKRSDIYSDQIADQISGITEVEDSDIMSINFESQGSVNSKPKKVIDGKRRGKTEKSKRSNSKSSENKKSSSILNFFSRV</sequence>
<dbReference type="CDD" id="cd09901">
    <property type="entry name" value="H3TH_FEN1-like"/>
    <property type="match status" value="1"/>
</dbReference>
<dbReference type="GO" id="GO:0035312">
    <property type="term" value="F:5'-3' DNA exonuclease activity"/>
    <property type="evidence" value="ECO:0007669"/>
    <property type="project" value="UniProtKB-UniRule"/>
</dbReference>
<feature type="domain" description="XPG N-terminal" evidence="17">
    <location>
        <begin position="1"/>
        <end position="102"/>
    </location>
</feature>
<dbReference type="EC" id="3.1.-.-" evidence="14"/>
<proteinExistence type="inferred from homology"/>
<keyword evidence="19" id="KW-1185">Reference proteome</keyword>
<evidence type="ECO:0000256" key="12">
    <source>
        <dbReference type="ARBA" id="ARBA00023242"/>
    </source>
</evidence>
<dbReference type="FunFam" id="3.40.50.1010:FF:000002">
    <property type="entry name" value="Exonuclease 1, putative"/>
    <property type="match status" value="1"/>
</dbReference>
<keyword evidence="14" id="KW-0238">DNA-binding</keyword>